<evidence type="ECO:0000313" key="2">
    <source>
        <dbReference type="WBParaSite" id="ES5_v2.g23087.t1"/>
    </source>
</evidence>
<accession>A0AC34G0D8</accession>
<dbReference type="WBParaSite" id="ES5_v2.g23087.t1">
    <property type="protein sequence ID" value="ES5_v2.g23087.t1"/>
    <property type="gene ID" value="ES5_v2.g23087"/>
</dbReference>
<proteinExistence type="predicted"/>
<evidence type="ECO:0000313" key="1">
    <source>
        <dbReference type="Proteomes" id="UP000887579"/>
    </source>
</evidence>
<name>A0AC34G0D8_9BILA</name>
<protein>
    <submittedName>
        <fullName evidence="2">Uncharacterized protein</fullName>
    </submittedName>
</protein>
<organism evidence="1 2">
    <name type="scientific">Panagrolaimus sp. ES5</name>
    <dbReference type="NCBI Taxonomy" id="591445"/>
    <lineage>
        <taxon>Eukaryota</taxon>
        <taxon>Metazoa</taxon>
        <taxon>Ecdysozoa</taxon>
        <taxon>Nematoda</taxon>
        <taxon>Chromadorea</taxon>
        <taxon>Rhabditida</taxon>
        <taxon>Tylenchina</taxon>
        <taxon>Panagrolaimomorpha</taxon>
        <taxon>Panagrolaimoidea</taxon>
        <taxon>Panagrolaimidae</taxon>
        <taxon>Panagrolaimus</taxon>
    </lineage>
</organism>
<reference evidence="2" key="1">
    <citation type="submission" date="2022-11" db="UniProtKB">
        <authorList>
            <consortium name="WormBaseParasite"/>
        </authorList>
    </citation>
    <scope>IDENTIFICATION</scope>
</reference>
<dbReference type="Proteomes" id="UP000887579">
    <property type="component" value="Unplaced"/>
</dbReference>
<sequence>MNSHNLLKDELLNDGKELSNSTISPTQKPEESGGSITTLTIIICCVTIIWWFATLIVAFILCMKYMGTQKKRAPPPPREDLSNIEYEEFSDVPDEANYLEKNSKIQGIKNKMGRAVKKGGGGGGKKQEGSVQDEFAI</sequence>